<dbReference type="RefSeq" id="WP_093504950.1">
    <property type="nucleotide sequence ID" value="NZ_BSSG01000005.1"/>
</dbReference>
<dbReference type="EMBL" id="FOMO01000005">
    <property type="protein sequence ID" value="SFD92727.1"/>
    <property type="molecule type" value="Genomic_DNA"/>
</dbReference>
<dbReference type="InterPro" id="IPR026881">
    <property type="entry name" value="WYL_dom"/>
</dbReference>
<evidence type="ECO:0000313" key="4">
    <source>
        <dbReference type="Proteomes" id="UP000243950"/>
    </source>
</evidence>
<dbReference type="Proteomes" id="UP000243950">
    <property type="component" value="Unassembled WGS sequence"/>
</dbReference>
<keyword evidence="4" id="KW-1185">Reference proteome</keyword>
<dbReference type="InterPro" id="IPR036388">
    <property type="entry name" value="WH-like_DNA-bd_sf"/>
</dbReference>
<dbReference type="Pfam" id="PF13280">
    <property type="entry name" value="WYL"/>
    <property type="match status" value="1"/>
</dbReference>
<dbReference type="InterPro" id="IPR013196">
    <property type="entry name" value="HTH_11"/>
</dbReference>
<sequence length="233" mass="26705">MRRAERLFEIIQILRQSTAPLTADAIATELEIGKRTIYRDIAALVARRVPIRGEAGIGYVLERGFDLPPLMLNVDEVEAVTLGAQWVIANGDSDLARAAMSVLAKVAAVVPKELMPLVDDPSVVTLPRQKACHSNLDYQRLRRWCREGRKIAVLYRDKAGAETYRTLWPFMMGYVTGAQVVIAWCEMREDFRVFREDRIKAIEFFEGHYTARAATLRRQWMRYQANRQMVETT</sequence>
<accession>A0A1I1WC57</accession>
<dbReference type="PROSITE" id="PS52050">
    <property type="entry name" value="WYL"/>
    <property type="match status" value="1"/>
</dbReference>
<dbReference type="PANTHER" id="PTHR34580">
    <property type="match status" value="1"/>
</dbReference>
<dbReference type="AlphaFoldDB" id="A0A1I1WC57"/>
<name>A0A1I1WC57_PSEOC</name>
<evidence type="ECO:0000259" key="2">
    <source>
        <dbReference type="Pfam" id="PF13280"/>
    </source>
</evidence>
<dbReference type="Pfam" id="PF08279">
    <property type="entry name" value="HTH_11"/>
    <property type="match status" value="1"/>
</dbReference>
<dbReference type="InterPro" id="IPR036390">
    <property type="entry name" value="WH_DNA-bd_sf"/>
</dbReference>
<dbReference type="SUPFAM" id="SSF46785">
    <property type="entry name" value="Winged helix' DNA-binding domain"/>
    <property type="match status" value="1"/>
</dbReference>
<gene>
    <name evidence="3" type="ORF">SAMN05216372_105396</name>
</gene>
<dbReference type="PANTHER" id="PTHR34580:SF3">
    <property type="entry name" value="PROTEIN PAFB"/>
    <property type="match status" value="1"/>
</dbReference>
<evidence type="ECO:0000313" key="3">
    <source>
        <dbReference type="EMBL" id="SFD92727.1"/>
    </source>
</evidence>
<dbReference type="InterPro" id="IPR051534">
    <property type="entry name" value="CBASS_pafABC_assoc_protein"/>
</dbReference>
<evidence type="ECO:0000259" key="1">
    <source>
        <dbReference type="Pfam" id="PF08279"/>
    </source>
</evidence>
<protein>
    <submittedName>
        <fullName evidence="3">WYL domain-containing protein</fullName>
    </submittedName>
</protein>
<organism evidence="3 4">
    <name type="scientific">Pseudomonas straminea</name>
    <dbReference type="NCBI Taxonomy" id="47882"/>
    <lineage>
        <taxon>Bacteria</taxon>
        <taxon>Pseudomonadati</taxon>
        <taxon>Pseudomonadota</taxon>
        <taxon>Gammaproteobacteria</taxon>
        <taxon>Pseudomonadales</taxon>
        <taxon>Pseudomonadaceae</taxon>
        <taxon>Phytopseudomonas</taxon>
    </lineage>
</organism>
<feature type="domain" description="WYL" evidence="2">
    <location>
        <begin position="139"/>
        <end position="203"/>
    </location>
</feature>
<proteinExistence type="predicted"/>
<dbReference type="Gene3D" id="1.10.10.10">
    <property type="entry name" value="Winged helix-like DNA-binding domain superfamily/Winged helix DNA-binding domain"/>
    <property type="match status" value="1"/>
</dbReference>
<feature type="domain" description="Helix-turn-helix type 11" evidence="1">
    <location>
        <begin position="6"/>
        <end position="59"/>
    </location>
</feature>
<reference evidence="4" key="1">
    <citation type="submission" date="2016-10" db="EMBL/GenBank/DDBJ databases">
        <authorList>
            <person name="Varghese N."/>
            <person name="Submissions S."/>
        </authorList>
    </citation>
    <scope>NUCLEOTIDE SEQUENCE [LARGE SCALE GENOMIC DNA]</scope>
    <source>
        <strain evidence="4">JCM 2783</strain>
    </source>
</reference>